<dbReference type="Pfam" id="PF02668">
    <property type="entry name" value="TauD"/>
    <property type="match status" value="1"/>
</dbReference>
<evidence type="ECO:0000256" key="1">
    <source>
        <dbReference type="ARBA" id="ARBA00005896"/>
    </source>
</evidence>
<dbReference type="RefSeq" id="XP_060121799.1">
    <property type="nucleotide sequence ID" value="XM_060265816.1"/>
</dbReference>
<dbReference type="GO" id="GO:0046872">
    <property type="term" value="F:metal ion binding"/>
    <property type="evidence" value="ECO:0007669"/>
    <property type="project" value="UniProtKB-KW"/>
</dbReference>
<evidence type="ECO:0000313" key="9">
    <source>
        <dbReference type="Proteomes" id="UP001217754"/>
    </source>
</evidence>
<sequence>MTKVNLTSEPEAPRQYNGERPYLTEGNTLSDLKPIKVTTELGDDFGEQLDLGSLLDGTPEADAKLRDLAIRISVRGVAFFRNQQNLTYDQQKDLVVKMAHLTGSPKESGLHVHPGSKADGGKKIEFKAKEVEAAGKYIFPNLFANQYWHVDSTFEVVGPAYSCLKLERVPENGGGDTLWCSLFDCCDKLSPSFLRYLETLTATHDSGWLKAFGTLSNMVENRGHPDNSTQDLVAVHPVIATHPVTGWKVLYVNRSYTKHINGVTQEESAHLLEYLYRIISDNHDVQARYRWDPNGVAIWDNRSTAHCATNDYSGKDRYGVRTMSIGERLETNPKGQTKGEALRAQQSVA</sequence>
<dbReference type="InterPro" id="IPR051323">
    <property type="entry name" value="AtsK-like"/>
</dbReference>
<keyword evidence="2" id="KW-0479">Metal-binding</keyword>
<name>A0AAF0F5M8_9BASI</name>
<keyword evidence="4" id="KW-0560">Oxidoreductase</keyword>
<dbReference type="EMBL" id="CP119960">
    <property type="protein sequence ID" value="WFD38902.1"/>
    <property type="molecule type" value="Genomic_DNA"/>
</dbReference>
<evidence type="ECO:0000256" key="5">
    <source>
        <dbReference type="ARBA" id="ARBA00023004"/>
    </source>
</evidence>
<evidence type="ECO:0000256" key="4">
    <source>
        <dbReference type="ARBA" id="ARBA00023002"/>
    </source>
</evidence>
<evidence type="ECO:0000256" key="3">
    <source>
        <dbReference type="ARBA" id="ARBA00022964"/>
    </source>
</evidence>
<proteinExistence type="inferred from homology"/>
<keyword evidence="9" id="KW-1185">Reference proteome</keyword>
<comment type="similarity">
    <text evidence="1">Belongs to the TfdA dioxygenase family.</text>
</comment>
<evidence type="ECO:0000313" key="8">
    <source>
        <dbReference type="EMBL" id="WFD38902.1"/>
    </source>
</evidence>
<dbReference type="InterPro" id="IPR003819">
    <property type="entry name" value="TauD/TfdA-like"/>
</dbReference>
<dbReference type="Gene3D" id="3.60.130.10">
    <property type="entry name" value="Clavaminate synthase-like"/>
    <property type="match status" value="1"/>
</dbReference>
<dbReference type="AlphaFoldDB" id="A0AAF0F5M8"/>
<protein>
    <recommendedName>
        <fullName evidence="7">TauD/TfdA-like domain-containing protein</fullName>
    </recommendedName>
</protein>
<gene>
    <name evidence="8" type="ORF">MJAP1_001868</name>
</gene>
<dbReference type="Proteomes" id="UP001217754">
    <property type="component" value="Chromosome 3"/>
</dbReference>
<dbReference type="PANTHER" id="PTHR30468:SF10">
    <property type="entry name" value="TAUD_TFDA-LIKE DOMAIN-CONTAINING PROTEIN"/>
    <property type="match status" value="1"/>
</dbReference>
<accession>A0AAF0F5M8</accession>
<organism evidence="8 9">
    <name type="scientific">Malassezia japonica</name>
    <dbReference type="NCBI Taxonomy" id="223818"/>
    <lineage>
        <taxon>Eukaryota</taxon>
        <taxon>Fungi</taxon>
        <taxon>Dikarya</taxon>
        <taxon>Basidiomycota</taxon>
        <taxon>Ustilaginomycotina</taxon>
        <taxon>Malasseziomycetes</taxon>
        <taxon>Malasseziales</taxon>
        <taxon>Malasseziaceae</taxon>
        <taxon>Malassezia</taxon>
    </lineage>
</organism>
<dbReference type="GO" id="GO:0005737">
    <property type="term" value="C:cytoplasm"/>
    <property type="evidence" value="ECO:0007669"/>
    <property type="project" value="TreeGrafter"/>
</dbReference>
<keyword evidence="5" id="KW-0408">Iron</keyword>
<dbReference type="InterPro" id="IPR042098">
    <property type="entry name" value="TauD-like_sf"/>
</dbReference>
<keyword evidence="3" id="KW-0223">Dioxygenase</keyword>
<dbReference type="SUPFAM" id="SSF51197">
    <property type="entry name" value="Clavaminate synthase-like"/>
    <property type="match status" value="1"/>
</dbReference>
<feature type="domain" description="TauD/TfdA-like" evidence="7">
    <location>
        <begin position="41"/>
        <end position="323"/>
    </location>
</feature>
<reference evidence="8" key="1">
    <citation type="submission" date="2023-03" db="EMBL/GenBank/DDBJ databases">
        <title>Mating type loci evolution in Malassezia.</title>
        <authorList>
            <person name="Coelho M.A."/>
        </authorList>
    </citation>
    <scope>NUCLEOTIDE SEQUENCE</scope>
    <source>
        <strain evidence="8">CBS 9431</strain>
    </source>
</reference>
<feature type="region of interest" description="Disordered" evidence="6">
    <location>
        <begin position="1"/>
        <end position="25"/>
    </location>
</feature>
<dbReference type="GeneID" id="85225517"/>
<evidence type="ECO:0000256" key="2">
    <source>
        <dbReference type="ARBA" id="ARBA00022723"/>
    </source>
</evidence>
<dbReference type="PANTHER" id="PTHR30468">
    <property type="entry name" value="ALPHA-KETOGLUTARATE-DEPENDENT SULFONATE DIOXYGENASE"/>
    <property type="match status" value="1"/>
</dbReference>
<feature type="region of interest" description="Disordered" evidence="6">
    <location>
        <begin position="330"/>
        <end position="349"/>
    </location>
</feature>
<evidence type="ECO:0000256" key="6">
    <source>
        <dbReference type="SAM" id="MobiDB-lite"/>
    </source>
</evidence>
<evidence type="ECO:0000259" key="7">
    <source>
        <dbReference type="Pfam" id="PF02668"/>
    </source>
</evidence>
<dbReference type="GO" id="GO:0016706">
    <property type="term" value="F:2-oxoglutarate-dependent dioxygenase activity"/>
    <property type="evidence" value="ECO:0007669"/>
    <property type="project" value="TreeGrafter"/>
</dbReference>